<keyword evidence="6 9" id="KW-0812">Transmembrane</keyword>
<evidence type="ECO:0000256" key="9">
    <source>
        <dbReference type="SAM" id="Phobius"/>
    </source>
</evidence>
<comment type="subcellular location">
    <subcellularLocation>
        <location evidence="1">Endomembrane system</location>
        <topology evidence="1">Multi-pass membrane protein</topology>
    </subcellularLocation>
</comment>
<feature type="domain" description="ArnT-like N-terminal" evidence="10">
    <location>
        <begin position="19"/>
        <end position="232"/>
    </location>
</feature>
<evidence type="ECO:0000313" key="16">
    <source>
        <dbReference type="EMBL" id="CAB4961518.1"/>
    </source>
</evidence>
<keyword evidence="8 9" id="KW-0472">Membrane</keyword>
<evidence type="ECO:0000256" key="3">
    <source>
        <dbReference type="ARBA" id="ARBA00007222"/>
    </source>
</evidence>
<dbReference type="Pfam" id="PF16192">
    <property type="entry name" value="PMT_4TMC"/>
    <property type="match status" value="1"/>
</dbReference>
<evidence type="ECO:0000313" key="13">
    <source>
        <dbReference type="EMBL" id="CAB4610963.1"/>
    </source>
</evidence>
<feature type="transmembrane region" description="Helical" evidence="9">
    <location>
        <begin position="350"/>
        <end position="367"/>
    </location>
</feature>
<dbReference type="EMBL" id="CAFBNS010000085">
    <property type="protein sequence ID" value="CAB4961518.1"/>
    <property type="molecule type" value="Genomic_DNA"/>
</dbReference>
<proteinExistence type="inferred from homology"/>
<dbReference type="EMBL" id="CAFBPI010000003">
    <property type="protein sequence ID" value="CAB5004382.1"/>
    <property type="molecule type" value="Genomic_DNA"/>
</dbReference>
<dbReference type="PANTHER" id="PTHR10050">
    <property type="entry name" value="DOLICHYL-PHOSPHATE-MANNOSE--PROTEIN MANNOSYLTRANSFERASE"/>
    <property type="match status" value="1"/>
</dbReference>
<feature type="transmembrane region" description="Helical" evidence="9">
    <location>
        <begin position="180"/>
        <end position="198"/>
    </location>
</feature>
<evidence type="ECO:0000256" key="8">
    <source>
        <dbReference type="ARBA" id="ARBA00023136"/>
    </source>
</evidence>
<evidence type="ECO:0000256" key="4">
    <source>
        <dbReference type="ARBA" id="ARBA00022676"/>
    </source>
</evidence>
<dbReference type="PANTHER" id="PTHR10050:SF46">
    <property type="entry name" value="PROTEIN O-MANNOSYL-TRANSFERASE 2"/>
    <property type="match status" value="1"/>
</dbReference>
<feature type="transmembrane region" description="Helical" evidence="9">
    <location>
        <begin position="140"/>
        <end position="160"/>
    </location>
</feature>
<dbReference type="EMBL" id="CAEZSC010000009">
    <property type="protein sequence ID" value="CAB4530901.1"/>
    <property type="molecule type" value="Genomic_DNA"/>
</dbReference>
<comment type="pathway">
    <text evidence="2">Protein modification; protein glycosylation.</text>
</comment>
<evidence type="ECO:0000256" key="5">
    <source>
        <dbReference type="ARBA" id="ARBA00022679"/>
    </source>
</evidence>
<feature type="transmembrane region" description="Helical" evidence="9">
    <location>
        <begin position="89"/>
        <end position="108"/>
    </location>
</feature>
<dbReference type="AlphaFoldDB" id="A0A6J6AW48"/>
<organism evidence="12">
    <name type="scientific">freshwater metagenome</name>
    <dbReference type="NCBI Taxonomy" id="449393"/>
    <lineage>
        <taxon>unclassified sequences</taxon>
        <taxon>metagenomes</taxon>
        <taxon>ecological metagenomes</taxon>
    </lineage>
</organism>
<sequence length="450" mass="51464">MTSALLSKYRDWVTALGIAIFALILRFWRLGSIKGFIFDEIYYAKDAHSLLQHGVEIDAITNEASFVVHPPIGKWIIAAGIKLFGFNEFGWRAGAAIIGTASVLLMYFTAKKLFNNYALSVGAALLISFDGLHLVHSRTALLDIFLMFFLQTTFFFLISARHWLTGISLGLALSTKWTGLYYMCAFLLFVLYVDYRSHKSAEDASPARKMIITNFPSRIFQYLILPILIYISSYVGWFINRNGWSRSWADEKDGTFTFIPAVFRSWWHYQFEILQFHTSLTDAHPYSANPWSWLILGRPTSFYYETGAACGAKECSQEVLALGTPLLWWAAAIALVVAIGMWIARREWKLGVLLLSVGAGYLPWFINQKRTTFYFYTLAFEPFLLLTLVYVAWVFLNSARDAKELSIRRYLLGIGLVIVALNFLYFLPLYLGISIPHASWATHMWFPSWI</sequence>
<feature type="transmembrane region" description="Helical" evidence="9">
    <location>
        <begin position="373"/>
        <end position="398"/>
    </location>
</feature>
<evidence type="ECO:0000259" key="10">
    <source>
        <dbReference type="Pfam" id="PF02366"/>
    </source>
</evidence>
<name>A0A6J6AW48_9ZZZZ</name>
<evidence type="ECO:0000313" key="12">
    <source>
        <dbReference type="EMBL" id="CAB4530901.1"/>
    </source>
</evidence>
<dbReference type="InterPro" id="IPR027005">
    <property type="entry name" value="PMT-like"/>
</dbReference>
<keyword evidence="7 9" id="KW-1133">Transmembrane helix</keyword>
<accession>A0A6J6AW48</accession>
<feature type="transmembrane region" description="Helical" evidence="9">
    <location>
        <begin position="326"/>
        <end position="343"/>
    </location>
</feature>
<dbReference type="EMBL" id="CAFBME010000016">
    <property type="protein sequence ID" value="CAB4890441.1"/>
    <property type="molecule type" value="Genomic_DNA"/>
</dbReference>
<reference evidence="12" key="1">
    <citation type="submission" date="2020-05" db="EMBL/GenBank/DDBJ databases">
        <authorList>
            <person name="Chiriac C."/>
            <person name="Salcher M."/>
            <person name="Ghai R."/>
            <person name="Kavagutti S V."/>
        </authorList>
    </citation>
    <scope>NUCLEOTIDE SEQUENCE</scope>
</reference>
<dbReference type="GO" id="GO:0006493">
    <property type="term" value="P:protein O-linked glycosylation"/>
    <property type="evidence" value="ECO:0007669"/>
    <property type="project" value="InterPro"/>
</dbReference>
<feature type="domain" description="Protein O-mannosyl-transferase C-terminal four TM" evidence="11">
    <location>
        <begin position="263"/>
        <end position="449"/>
    </location>
</feature>
<evidence type="ECO:0000259" key="11">
    <source>
        <dbReference type="Pfam" id="PF16192"/>
    </source>
</evidence>
<dbReference type="UniPathway" id="UPA00378"/>
<feature type="transmembrane region" description="Helical" evidence="9">
    <location>
        <begin position="410"/>
        <end position="431"/>
    </location>
</feature>
<dbReference type="EMBL" id="CAEZYL010000017">
    <property type="protein sequence ID" value="CAB4719873.1"/>
    <property type="molecule type" value="Genomic_DNA"/>
</dbReference>
<feature type="transmembrane region" description="Helical" evidence="9">
    <location>
        <begin position="12"/>
        <end position="28"/>
    </location>
</feature>
<dbReference type="GO" id="GO:0000030">
    <property type="term" value="F:mannosyltransferase activity"/>
    <property type="evidence" value="ECO:0007669"/>
    <property type="project" value="InterPro"/>
</dbReference>
<dbReference type="InterPro" id="IPR003342">
    <property type="entry name" value="ArnT-like_N"/>
</dbReference>
<evidence type="ECO:0000256" key="1">
    <source>
        <dbReference type="ARBA" id="ARBA00004127"/>
    </source>
</evidence>
<comment type="similarity">
    <text evidence="3">Belongs to the glycosyltransferase 39 family.</text>
</comment>
<feature type="transmembrane region" description="Helical" evidence="9">
    <location>
        <begin position="114"/>
        <end position="133"/>
    </location>
</feature>
<dbReference type="GO" id="GO:0016020">
    <property type="term" value="C:membrane"/>
    <property type="evidence" value="ECO:0007669"/>
    <property type="project" value="InterPro"/>
</dbReference>
<dbReference type="Pfam" id="PF02366">
    <property type="entry name" value="PMT"/>
    <property type="match status" value="1"/>
</dbReference>
<evidence type="ECO:0000313" key="17">
    <source>
        <dbReference type="EMBL" id="CAB5004382.1"/>
    </source>
</evidence>
<evidence type="ECO:0000256" key="6">
    <source>
        <dbReference type="ARBA" id="ARBA00022692"/>
    </source>
</evidence>
<gene>
    <name evidence="12" type="ORF">UFOPK1380_00285</name>
    <name evidence="13" type="ORF">UFOPK1863_00395</name>
    <name evidence="14" type="ORF">UFOPK2689_00462</name>
    <name evidence="15" type="ORF">UFOPK3555_00300</name>
    <name evidence="16" type="ORF">UFOPK3874_00559</name>
    <name evidence="17" type="ORF">UFOPK4095_00081</name>
</gene>
<dbReference type="EMBL" id="CAEZUY010000023">
    <property type="protein sequence ID" value="CAB4610963.1"/>
    <property type="molecule type" value="Genomic_DNA"/>
</dbReference>
<keyword evidence="5" id="KW-0808">Transferase</keyword>
<evidence type="ECO:0000256" key="2">
    <source>
        <dbReference type="ARBA" id="ARBA00004922"/>
    </source>
</evidence>
<protein>
    <submittedName>
        <fullName evidence="12">Unannotated protein</fullName>
    </submittedName>
</protein>
<evidence type="ECO:0000313" key="14">
    <source>
        <dbReference type="EMBL" id="CAB4719873.1"/>
    </source>
</evidence>
<evidence type="ECO:0000256" key="7">
    <source>
        <dbReference type="ARBA" id="ARBA00022989"/>
    </source>
</evidence>
<keyword evidence="4" id="KW-0328">Glycosyltransferase</keyword>
<feature type="transmembrane region" description="Helical" evidence="9">
    <location>
        <begin position="219"/>
        <end position="239"/>
    </location>
</feature>
<dbReference type="GO" id="GO:0012505">
    <property type="term" value="C:endomembrane system"/>
    <property type="evidence" value="ECO:0007669"/>
    <property type="project" value="UniProtKB-SubCell"/>
</dbReference>
<dbReference type="InterPro" id="IPR032421">
    <property type="entry name" value="PMT_4TMC"/>
</dbReference>
<evidence type="ECO:0000313" key="15">
    <source>
        <dbReference type="EMBL" id="CAB4890441.1"/>
    </source>
</evidence>